<dbReference type="InterPro" id="IPR002933">
    <property type="entry name" value="Peptidase_M20"/>
</dbReference>
<dbReference type="Proteomes" id="UP001174694">
    <property type="component" value="Unassembled WGS sequence"/>
</dbReference>
<evidence type="ECO:0000259" key="6">
    <source>
        <dbReference type="Pfam" id="PF07687"/>
    </source>
</evidence>
<evidence type="ECO:0000256" key="2">
    <source>
        <dbReference type="ARBA" id="ARBA00006247"/>
    </source>
</evidence>
<sequence>MIVKTGNEASSSPALPPVVDLLARLISISSTSEKELEVGIFLEQYLQELGYTVERVAISPGSTRHNVYAYLGSRRQTRVLLTSHMDTVPPHIPLTLDLDAGIVWGRGACDDKGPLAAQIIAAEELRKEGKVKEGDLGLLFVVGEEKGGPGMIAANDLGLEWDAVLFGEPTEGKLGKGHKGHVVFELFASGKACHSGYPQRGKSATSTLLKVLNRLEAETWPVSDLLGPSTFNIGKIEGGEGYNVVAPSAKALCAVRVATKLPLIKEKVSAIVSEFPDVELSFSFEYPETLLDWEFEGFESAPVSYGTDVPRLKGSHKKILYGPGTILVAHGKDEHVKIDDLVESVSAYKTLALRFL</sequence>
<dbReference type="InterPro" id="IPR011650">
    <property type="entry name" value="Peptidase_M20_dimer"/>
</dbReference>
<gene>
    <name evidence="7" type="ORF">NKR23_g4687</name>
</gene>
<dbReference type="InterPro" id="IPR036264">
    <property type="entry name" value="Bact_exopeptidase_dim_dom"/>
</dbReference>
<dbReference type="PANTHER" id="PTHR43808:SF14">
    <property type="entry name" value="PUTATIVE-RELATED"/>
    <property type="match status" value="1"/>
</dbReference>
<dbReference type="EMBL" id="JANBVO010000011">
    <property type="protein sequence ID" value="KAJ9149001.1"/>
    <property type="molecule type" value="Genomic_DNA"/>
</dbReference>
<accession>A0AA38RIN7</accession>
<dbReference type="PROSITE" id="PS00758">
    <property type="entry name" value="ARGE_DAPE_CPG2_1"/>
    <property type="match status" value="1"/>
</dbReference>
<dbReference type="Gene3D" id="3.40.630.10">
    <property type="entry name" value="Zn peptidases"/>
    <property type="match status" value="1"/>
</dbReference>
<dbReference type="Pfam" id="PF07687">
    <property type="entry name" value="M20_dimer"/>
    <property type="match status" value="1"/>
</dbReference>
<dbReference type="PROSITE" id="PS00759">
    <property type="entry name" value="ARGE_DAPE_CPG2_2"/>
    <property type="match status" value="1"/>
</dbReference>
<dbReference type="CDD" id="cd05652">
    <property type="entry name" value="M20_ArgE_DapE-like_fungal"/>
    <property type="match status" value="1"/>
</dbReference>
<organism evidence="7 8">
    <name type="scientific">Pleurostoma richardsiae</name>
    <dbReference type="NCBI Taxonomy" id="41990"/>
    <lineage>
        <taxon>Eukaryota</taxon>
        <taxon>Fungi</taxon>
        <taxon>Dikarya</taxon>
        <taxon>Ascomycota</taxon>
        <taxon>Pezizomycotina</taxon>
        <taxon>Sordariomycetes</taxon>
        <taxon>Sordariomycetidae</taxon>
        <taxon>Calosphaeriales</taxon>
        <taxon>Pleurostomataceae</taxon>
        <taxon>Pleurostoma</taxon>
    </lineage>
</organism>
<dbReference type="AlphaFoldDB" id="A0AA38RIN7"/>
<keyword evidence="3" id="KW-0479">Metal-binding</keyword>
<comment type="caution">
    <text evidence="7">The sequence shown here is derived from an EMBL/GenBank/DDBJ whole genome shotgun (WGS) entry which is preliminary data.</text>
</comment>
<name>A0AA38RIN7_9PEZI</name>
<dbReference type="InterPro" id="IPR050072">
    <property type="entry name" value="Peptidase_M20A"/>
</dbReference>
<dbReference type="InterPro" id="IPR001261">
    <property type="entry name" value="ArgE/DapE_CS"/>
</dbReference>
<dbReference type="Pfam" id="PF01546">
    <property type="entry name" value="Peptidase_M20"/>
    <property type="match status" value="1"/>
</dbReference>
<evidence type="ECO:0000256" key="4">
    <source>
        <dbReference type="ARBA" id="ARBA00022801"/>
    </source>
</evidence>
<dbReference type="GO" id="GO:0016787">
    <property type="term" value="F:hydrolase activity"/>
    <property type="evidence" value="ECO:0007669"/>
    <property type="project" value="UniProtKB-KW"/>
</dbReference>
<proteinExistence type="inferred from homology"/>
<protein>
    <submittedName>
        <fullName evidence="7">Peptidase M20 domain-containing protein</fullName>
    </submittedName>
</protein>
<dbReference type="Gene3D" id="3.30.70.360">
    <property type="match status" value="1"/>
</dbReference>
<keyword evidence="8" id="KW-1185">Reference proteome</keyword>
<dbReference type="SUPFAM" id="SSF53187">
    <property type="entry name" value="Zn-dependent exopeptidases"/>
    <property type="match status" value="1"/>
</dbReference>
<keyword evidence="5" id="KW-0862">Zinc</keyword>
<dbReference type="SUPFAM" id="SSF55031">
    <property type="entry name" value="Bacterial exopeptidase dimerisation domain"/>
    <property type="match status" value="1"/>
</dbReference>
<dbReference type="GO" id="GO:0046872">
    <property type="term" value="F:metal ion binding"/>
    <property type="evidence" value="ECO:0007669"/>
    <property type="project" value="UniProtKB-KW"/>
</dbReference>
<evidence type="ECO:0000256" key="3">
    <source>
        <dbReference type="ARBA" id="ARBA00022723"/>
    </source>
</evidence>
<comment type="cofactor">
    <cofactor evidence="1">
        <name>Zn(2+)</name>
        <dbReference type="ChEBI" id="CHEBI:29105"/>
    </cofactor>
</comment>
<evidence type="ECO:0000313" key="7">
    <source>
        <dbReference type="EMBL" id="KAJ9149001.1"/>
    </source>
</evidence>
<dbReference type="PANTHER" id="PTHR43808">
    <property type="entry name" value="ACETYLORNITHINE DEACETYLASE"/>
    <property type="match status" value="1"/>
</dbReference>
<evidence type="ECO:0000313" key="8">
    <source>
        <dbReference type="Proteomes" id="UP001174694"/>
    </source>
</evidence>
<evidence type="ECO:0000256" key="5">
    <source>
        <dbReference type="ARBA" id="ARBA00022833"/>
    </source>
</evidence>
<evidence type="ECO:0000256" key="1">
    <source>
        <dbReference type="ARBA" id="ARBA00001947"/>
    </source>
</evidence>
<feature type="domain" description="Peptidase M20 dimerisation" evidence="6">
    <location>
        <begin position="177"/>
        <end position="259"/>
    </location>
</feature>
<reference evidence="7" key="1">
    <citation type="submission" date="2022-07" db="EMBL/GenBank/DDBJ databases">
        <title>Fungi with potential for degradation of polypropylene.</title>
        <authorList>
            <person name="Gostincar C."/>
        </authorList>
    </citation>
    <scope>NUCLEOTIDE SEQUENCE</scope>
    <source>
        <strain evidence="7">EXF-13308</strain>
    </source>
</reference>
<keyword evidence="4" id="KW-0378">Hydrolase</keyword>
<comment type="similarity">
    <text evidence="2">Belongs to the peptidase M20A family.</text>
</comment>